<evidence type="ECO:0000256" key="5">
    <source>
        <dbReference type="ARBA" id="ARBA00022478"/>
    </source>
</evidence>
<name>A0A3L6RXS9_PANMI</name>
<evidence type="ECO:0000256" key="3">
    <source>
        <dbReference type="ARBA" id="ARBA00012418"/>
    </source>
</evidence>
<dbReference type="Gene3D" id="3.30.1360.140">
    <property type="match status" value="1"/>
</dbReference>
<comment type="subcellular location">
    <subcellularLocation>
        <location evidence="1">Nucleus</location>
    </subcellularLocation>
</comment>
<evidence type="ECO:0000256" key="6">
    <source>
        <dbReference type="ARBA" id="ARBA00022679"/>
    </source>
</evidence>
<evidence type="ECO:0000256" key="15">
    <source>
        <dbReference type="SAM" id="Coils"/>
    </source>
</evidence>
<evidence type="ECO:0000256" key="8">
    <source>
        <dbReference type="ARBA" id="ARBA00022723"/>
    </source>
</evidence>
<dbReference type="Pfam" id="PF04998">
    <property type="entry name" value="RNA_pol_Rpb1_5"/>
    <property type="match status" value="1"/>
</dbReference>
<dbReference type="PANTHER" id="PTHR19376:SF37">
    <property type="entry name" value="DNA-DIRECTED RNA POLYMERASE II SUBUNIT RPB1"/>
    <property type="match status" value="1"/>
</dbReference>
<dbReference type="GO" id="GO:0006351">
    <property type="term" value="P:DNA-templated transcription"/>
    <property type="evidence" value="ECO:0007669"/>
    <property type="project" value="InterPro"/>
</dbReference>
<dbReference type="InterPro" id="IPR007075">
    <property type="entry name" value="RNA_pol_Rpb1_6"/>
</dbReference>
<dbReference type="Pfam" id="PF04997">
    <property type="entry name" value="RNA_pol_Rpb1_1"/>
    <property type="match status" value="1"/>
</dbReference>
<evidence type="ECO:0000256" key="16">
    <source>
        <dbReference type="SAM" id="MobiDB-lite"/>
    </source>
</evidence>
<evidence type="ECO:0000259" key="20">
    <source>
        <dbReference type="Pfam" id="PF04998"/>
    </source>
</evidence>
<keyword evidence="15" id="KW-0175">Coiled coil</keyword>
<dbReference type="GO" id="GO:0003899">
    <property type="term" value="F:DNA-directed RNA polymerase activity"/>
    <property type="evidence" value="ECO:0007669"/>
    <property type="project" value="UniProtKB-EC"/>
</dbReference>
<feature type="domain" description="RNA polymerase Rpb1" evidence="17">
    <location>
        <begin position="636"/>
        <end position="665"/>
    </location>
</feature>
<evidence type="ECO:0000256" key="1">
    <source>
        <dbReference type="ARBA" id="ARBA00004123"/>
    </source>
</evidence>
<evidence type="ECO:0000313" key="22">
    <source>
        <dbReference type="EMBL" id="RLN09807.1"/>
    </source>
</evidence>
<dbReference type="GO" id="GO:0005665">
    <property type="term" value="C:RNA polymerase II, core complex"/>
    <property type="evidence" value="ECO:0007669"/>
    <property type="project" value="TreeGrafter"/>
</dbReference>
<dbReference type="InterPro" id="IPR038120">
    <property type="entry name" value="Rpb1_funnel_sf"/>
</dbReference>
<evidence type="ECO:0000256" key="4">
    <source>
        <dbReference type="ARBA" id="ARBA00016625"/>
    </source>
</evidence>
<sequence>MAKRFDSSRGGRGVGMDARFPHSPAETAKVELVLFGVLSPDEIRQMSVAEIHYADTMENGKLKTGGLSDPHMGTMGTVDRKIQCQTCMAGMAECPGHFGHIELAKPMFHIGFIKTVLTIMRCVRFNFSKILADEDNTQFKQALKIRNPKDRLRRIYDACKSKEFCARGDDLCIQEHEGADEPVKKRGVCGAQQPNITVDGMKMAVEFRARKKKSDYKEQVPEPVGRKQSLSAERVRIEEGELLSGTLCKKTLGTGAGSLIHVICIGIGDVIADAATMENINQTISKAKSDVKELIKQARDKQLEAEPGRTMMESFENKVNQVLNKARDDAGSSAQKSLSESNNLKAMVTAGSKGSFINISQMIACVGQQNVEGKRIPFGFSDRTLPHFTKDDYGPESRGFVENSYLQGLTPQEFFFHAIGGREGLIDTVVKTSETGYIQRRLVKAMEDIMVKYDGTRLIWNAQKIFKIDTRACSDMHPMEIVEAIDKLQERLKVVPGDDVVSIEAQKNATLFFNIQLRATFASKRVLNEYRLTREAFEWIIEEIVSRFSQSLVAPGEMIGCVATQSIGEPATQMTLNSFHYAGVSAKNVTLGVPRLREIINVAKNIKTPSLSVYLKPEVNKNKELAKSVQCALEYTTLRNVTHATEVWYDPDPTRTIIEEDVEFV</sequence>
<keyword evidence="11" id="KW-0238">DNA-binding</keyword>
<evidence type="ECO:0000259" key="18">
    <source>
        <dbReference type="Pfam" id="PF04992"/>
    </source>
</evidence>
<dbReference type="PANTHER" id="PTHR19376">
    <property type="entry name" value="DNA-DIRECTED RNA POLYMERASE"/>
    <property type="match status" value="1"/>
</dbReference>
<accession>A0A3L6RXS9</accession>
<evidence type="ECO:0000256" key="9">
    <source>
        <dbReference type="ARBA" id="ARBA00022833"/>
    </source>
</evidence>
<protein>
    <recommendedName>
        <fullName evidence="4">DNA-directed RNA polymerase II subunit RPB1</fullName>
        <ecNumber evidence="3">2.7.7.6</ecNumber>
    </recommendedName>
    <alternativeName>
        <fullName evidence="14">DNA-directed RNA polymerase II subunit rpb1</fullName>
    </alternativeName>
</protein>
<feature type="domain" description="RNA polymerase Rpb1" evidence="21">
    <location>
        <begin position="296"/>
        <end position="401"/>
    </location>
</feature>
<evidence type="ECO:0000256" key="11">
    <source>
        <dbReference type="ARBA" id="ARBA00023125"/>
    </source>
</evidence>
<dbReference type="InterPro" id="IPR007073">
    <property type="entry name" value="RNA_pol_Rpb1_7"/>
</dbReference>
<reference evidence="23" key="1">
    <citation type="journal article" date="2019" name="Nat. Commun.">
        <title>The genome of broomcorn millet.</title>
        <authorList>
            <person name="Zou C."/>
            <person name="Miki D."/>
            <person name="Li D."/>
            <person name="Tang Q."/>
            <person name="Xiao L."/>
            <person name="Rajput S."/>
            <person name="Deng P."/>
            <person name="Jia W."/>
            <person name="Huang R."/>
            <person name="Zhang M."/>
            <person name="Sun Y."/>
            <person name="Hu J."/>
            <person name="Fu X."/>
            <person name="Schnable P.S."/>
            <person name="Li F."/>
            <person name="Zhang H."/>
            <person name="Feng B."/>
            <person name="Zhu X."/>
            <person name="Liu R."/>
            <person name="Schnable J.C."/>
            <person name="Zhu J.-K."/>
            <person name="Zhang H."/>
        </authorList>
    </citation>
    <scope>NUCLEOTIDE SEQUENCE [LARGE SCALE GENOMIC DNA]</scope>
</reference>
<keyword evidence="10" id="KW-0460">Magnesium</keyword>
<dbReference type="SUPFAM" id="SSF64484">
    <property type="entry name" value="beta and beta-prime subunits of DNA dependent RNA-polymerase"/>
    <property type="match status" value="1"/>
</dbReference>
<dbReference type="InterPro" id="IPR007080">
    <property type="entry name" value="RNA_pol_Rpb1_1"/>
</dbReference>
<dbReference type="InterPro" id="IPR007081">
    <property type="entry name" value="RNA_pol_Rpb1_5"/>
</dbReference>
<dbReference type="AlphaFoldDB" id="A0A3L6RXS9"/>
<evidence type="ECO:0000256" key="2">
    <source>
        <dbReference type="ARBA" id="ARBA00006460"/>
    </source>
</evidence>
<dbReference type="InterPro" id="IPR007083">
    <property type="entry name" value="RNA_pol_Rpb1_4"/>
</dbReference>
<comment type="catalytic activity">
    <reaction evidence="13">
        <text>RNA(n) + a ribonucleoside 5'-triphosphate = RNA(n+1) + diphosphate</text>
        <dbReference type="Rhea" id="RHEA:21248"/>
        <dbReference type="Rhea" id="RHEA-COMP:14527"/>
        <dbReference type="Rhea" id="RHEA-COMP:17342"/>
        <dbReference type="ChEBI" id="CHEBI:33019"/>
        <dbReference type="ChEBI" id="CHEBI:61557"/>
        <dbReference type="ChEBI" id="CHEBI:140395"/>
        <dbReference type="EC" id="2.7.7.6"/>
    </reaction>
</comment>
<feature type="domain" description="RNA polymerase Rpb1" evidence="19">
    <location>
        <begin position="29"/>
        <end position="218"/>
    </location>
</feature>
<dbReference type="EC" id="2.7.7.6" evidence="3"/>
<dbReference type="InterPro" id="IPR044893">
    <property type="entry name" value="RNA_pol_Rpb1_clamp_domain"/>
</dbReference>
<keyword evidence="5" id="KW-0240">DNA-directed RNA polymerase</keyword>
<keyword evidence="12" id="KW-0804">Transcription</keyword>
<dbReference type="FunFam" id="1.10.132.30:FF:000001">
    <property type="entry name" value="DNA-directed RNA polymerase subunit"/>
    <property type="match status" value="1"/>
</dbReference>
<evidence type="ECO:0000256" key="10">
    <source>
        <dbReference type="ARBA" id="ARBA00022842"/>
    </source>
</evidence>
<organism evidence="22 23">
    <name type="scientific">Panicum miliaceum</name>
    <name type="common">Proso millet</name>
    <name type="synonym">Broomcorn millet</name>
    <dbReference type="NCBI Taxonomy" id="4540"/>
    <lineage>
        <taxon>Eukaryota</taxon>
        <taxon>Viridiplantae</taxon>
        <taxon>Streptophyta</taxon>
        <taxon>Embryophyta</taxon>
        <taxon>Tracheophyta</taxon>
        <taxon>Spermatophyta</taxon>
        <taxon>Magnoliopsida</taxon>
        <taxon>Liliopsida</taxon>
        <taxon>Poales</taxon>
        <taxon>Poaceae</taxon>
        <taxon>PACMAD clade</taxon>
        <taxon>Panicoideae</taxon>
        <taxon>Panicodae</taxon>
        <taxon>Paniceae</taxon>
        <taxon>Panicinae</taxon>
        <taxon>Panicum</taxon>
        <taxon>Panicum sect. Panicum</taxon>
    </lineage>
</organism>
<evidence type="ECO:0000259" key="19">
    <source>
        <dbReference type="Pfam" id="PF04997"/>
    </source>
</evidence>
<dbReference type="FunFam" id="4.10.860.120:FF:000003">
    <property type="entry name" value="DNA-directed RNA polymerase subunit"/>
    <property type="match status" value="1"/>
</dbReference>
<dbReference type="Gene3D" id="6.10.250.2940">
    <property type="match status" value="1"/>
</dbReference>
<feature type="region of interest" description="Disordered" evidence="16">
    <location>
        <begin position="1"/>
        <end position="20"/>
    </location>
</feature>
<comment type="similarity">
    <text evidence="2">Belongs to the RNA polymerase beta' chain family.</text>
</comment>
<keyword evidence="9" id="KW-0862">Zinc</keyword>
<feature type="domain" description="RNA polymerase Rpb1" evidence="18">
    <location>
        <begin position="456"/>
        <end position="551"/>
    </location>
</feature>
<dbReference type="GO" id="GO:0046872">
    <property type="term" value="F:metal ion binding"/>
    <property type="evidence" value="ECO:0007669"/>
    <property type="project" value="UniProtKB-KW"/>
</dbReference>
<dbReference type="Pfam" id="PF04992">
    <property type="entry name" value="RNA_pol_Rpb1_6"/>
    <property type="match status" value="1"/>
</dbReference>
<dbReference type="Proteomes" id="UP000275267">
    <property type="component" value="Unassembled WGS sequence"/>
</dbReference>
<dbReference type="STRING" id="4540.A0A3L6RXS9"/>
<dbReference type="OrthoDB" id="270392at2759"/>
<evidence type="ECO:0000256" key="12">
    <source>
        <dbReference type="ARBA" id="ARBA00023163"/>
    </source>
</evidence>
<dbReference type="Pfam" id="PF04990">
    <property type="entry name" value="RNA_pol_Rpb1_7"/>
    <property type="match status" value="1"/>
</dbReference>
<keyword evidence="6" id="KW-0808">Transferase</keyword>
<evidence type="ECO:0000256" key="13">
    <source>
        <dbReference type="ARBA" id="ARBA00048552"/>
    </source>
</evidence>
<keyword evidence="7" id="KW-0548">Nucleotidyltransferase</keyword>
<dbReference type="Gene3D" id="1.10.132.30">
    <property type="match status" value="1"/>
</dbReference>
<dbReference type="InterPro" id="IPR038593">
    <property type="entry name" value="RNA_pol_Rpb1_7_sf"/>
</dbReference>
<dbReference type="InterPro" id="IPR045867">
    <property type="entry name" value="DNA-dir_RpoC_beta_prime"/>
</dbReference>
<evidence type="ECO:0000256" key="14">
    <source>
        <dbReference type="ARBA" id="ARBA00073930"/>
    </source>
</evidence>
<evidence type="ECO:0000256" key="7">
    <source>
        <dbReference type="ARBA" id="ARBA00022695"/>
    </source>
</evidence>
<keyword evidence="23" id="KW-1185">Reference proteome</keyword>
<gene>
    <name evidence="22" type="ORF">C2845_PM11G05160</name>
</gene>
<proteinExistence type="inferred from homology"/>
<comment type="caution">
    <text evidence="22">The sequence shown here is derived from an EMBL/GenBank/DDBJ whole genome shotgun (WGS) entry which is preliminary data.</text>
</comment>
<keyword evidence="8" id="KW-0479">Metal-binding</keyword>
<evidence type="ECO:0000313" key="23">
    <source>
        <dbReference type="Proteomes" id="UP000275267"/>
    </source>
</evidence>
<dbReference type="Gene3D" id="4.10.860.120">
    <property type="entry name" value="RNA polymerase II, clamp domain"/>
    <property type="match status" value="1"/>
</dbReference>
<evidence type="ECO:0000259" key="17">
    <source>
        <dbReference type="Pfam" id="PF04990"/>
    </source>
</evidence>
<dbReference type="GO" id="GO:0003677">
    <property type="term" value="F:DNA binding"/>
    <property type="evidence" value="ECO:0007669"/>
    <property type="project" value="UniProtKB-KW"/>
</dbReference>
<evidence type="ECO:0000259" key="21">
    <source>
        <dbReference type="Pfam" id="PF05000"/>
    </source>
</evidence>
<feature type="coiled-coil region" evidence="15">
    <location>
        <begin position="277"/>
        <end position="304"/>
    </location>
</feature>
<feature type="domain" description="RNA polymerase Rpb1" evidence="20">
    <location>
        <begin position="408"/>
        <end position="635"/>
    </location>
</feature>
<dbReference type="Pfam" id="PF05000">
    <property type="entry name" value="RNA_pol_Rpb1_4"/>
    <property type="match status" value="1"/>
</dbReference>
<dbReference type="EMBL" id="PQIB02000007">
    <property type="protein sequence ID" value="RLN09807.1"/>
    <property type="molecule type" value="Genomic_DNA"/>
</dbReference>